<dbReference type="Proteomes" id="UP001223586">
    <property type="component" value="Unassembled WGS sequence"/>
</dbReference>
<dbReference type="InterPro" id="IPR002347">
    <property type="entry name" value="SDR_fam"/>
</dbReference>
<dbReference type="RefSeq" id="WP_307226355.1">
    <property type="nucleotide sequence ID" value="NZ_JAUSTT010000002.1"/>
</dbReference>
<sequence>MNQKQQDNIEETTNLVMETQMDPPPESVRSTYKGSGKLNGKIAIITGGDSGIGQSVSIYFAKEGADIAICYLSKESASAQKTKQLIEAEGRKCLLLPGDLGNEAHCQEVVKKVMDHYGKIDILVNNAGIQHLQDSILDISSAQLEKTFQTNFFSYFYMAKAVLPHLHKGSSIINTSSLTAYEGNAKLIDYSASKGAIAAFTRSLALSLASREIRVNSVAPGPIWTPLITTTNTPEAVAVFGKTQPMERAGQPAEVAPAYVYLASEDASYVTGQTLHVNGGGIVNG</sequence>
<evidence type="ECO:0000256" key="1">
    <source>
        <dbReference type="ARBA" id="ARBA00006484"/>
    </source>
</evidence>
<dbReference type="PANTHER" id="PTHR48107">
    <property type="entry name" value="NADPH-DEPENDENT ALDEHYDE REDUCTASE-LIKE PROTEIN, CHLOROPLASTIC-RELATED"/>
    <property type="match status" value="1"/>
</dbReference>
<dbReference type="PRINTS" id="PR00081">
    <property type="entry name" value="GDHRDH"/>
</dbReference>
<evidence type="ECO:0000313" key="3">
    <source>
        <dbReference type="EMBL" id="MDQ0174680.1"/>
    </source>
</evidence>
<comment type="similarity">
    <text evidence="1">Belongs to the short-chain dehydrogenases/reductases (SDR) family.</text>
</comment>
<dbReference type="EMBL" id="JAUSTT010000002">
    <property type="protein sequence ID" value="MDQ0174680.1"/>
    <property type="molecule type" value="Genomic_DNA"/>
</dbReference>
<dbReference type="CDD" id="cd05355">
    <property type="entry name" value="SDR_c1"/>
    <property type="match status" value="1"/>
</dbReference>
<keyword evidence="4" id="KW-1185">Reference proteome</keyword>
<dbReference type="Pfam" id="PF13561">
    <property type="entry name" value="adh_short_C2"/>
    <property type="match status" value="1"/>
</dbReference>
<proteinExistence type="inferred from homology"/>
<evidence type="ECO:0000313" key="4">
    <source>
        <dbReference type="Proteomes" id="UP001223586"/>
    </source>
</evidence>
<gene>
    <name evidence="3" type="ORF">J2S08_000513</name>
</gene>
<dbReference type="NCBIfam" id="NF005559">
    <property type="entry name" value="PRK07231.1"/>
    <property type="match status" value="1"/>
</dbReference>
<protein>
    <submittedName>
        <fullName evidence="3">NAD(P)-dependent dehydrogenase (Short-subunit alcohol dehydrogenase family)</fullName>
    </submittedName>
</protein>
<dbReference type="PROSITE" id="PS00061">
    <property type="entry name" value="ADH_SHORT"/>
    <property type="match status" value="1"/>
</dbReference>
<accession>A0ABT9WNA5</accession>
<dbReference type="PANTHER" id="PTHR48107:SF16">
    <property type="entry name" value="NADPH-DEPENDENT ALDEHYDE REDUCTASE 1, CHLOROPLASTIC"/>
    <property type="match status" value="1"/>
</dbReference>
<name>A0ABT9WNA5_9BACI</name>
<comment type="caution">
    <text evidence="3">The sequence shown here is derived from an EMBL/GenBank/DDBJ whole genome shotgun (WGS) entry which is preliminary data.</text>
</comment>
<keyword evidence="2" id="KW-0560">Oxidoreductase</keyword>
<dbReference type="InterPro" id="IPR036291">
    <property type="entry name" value="NAD(P)-bd_dom_sf"/>
</dbReference>
<dbReference type="InterPro" id="IPR020904">
    <property type="entry name" value="Sc_DH/Rdtase_CS"/>
</dbReference>
<organism evidence="3 4">
    <name type="scientific">Bacillus chungangensis</name>
    <dbReference type="NCBI Taxonomy" id="587633"/>
    <lineage>
        <taxon>Bacteria</taxon>
        <taxon>Bacillati</taxon>
        <taxon>Bacillota</taxon>
        <taxon>Bacilli</taxon>
        <taxon>Bacillales</taxon>
        <taxon>Bacillaceae</taxon>
        <taxon>Bacillus</taxon>
    </lineage>
</organism>
<reference evidence="3 4" key="1">
    <citation type="submission" date="2023-07" db="EMBL/GenBank/DDBJ databases">
        <title>Genomic Encyclopedia of Type Strains, Phase IV (KMG-IV): sequencing the most valuable type-strain genomes for metagenomic binning, comparative biology and taxonomic classification.</title>
        <authorList>
            <person name="Goeker M."/>
        </authorList>
    </citation>
    <scope>NUCLEOTIDE SEQUENCE [LARGE SCALE GENOMIC DNA]</scope>
    <source>
        <strain evidence="3 4">DSM 23837</strain>
    </source>
</reference>
<dbReference type="PRINTS" id="PR00080">
    <property type="entry name" value="SDRFAMILY"/>
</dbReference>
<evidence type="ECO:0000256" key="2">
    <source>
        <dbReference type="ARBA" id="ARBA00023002"/>
    </source>
</evidence>
<dbReference type="Gene3D" id="3.40.50.720">
    <property type="entry name" value="NAD(P)-binding Rossmann-like Domain"/>
    <property type="match status" value="1"/>
</dbReference>
<dbReference type="SUPFAM" id="SSF51735">
    <property type="entry name" value="NAD(P)-binding Rossmann-fold domains"/>
    <property type="match status" value="1"/>
</dbReference>